<dbReference type="AlphaFoldDB" id="A0AA36NF38"/>
<proteinExistence type="predicted"/>
<sequence>MQIRPVARLGFTRDACDGCDTRDACDGCDATAKAHARSIKRFLGALEAQGLTLSVSDELRRPKAEAVHASSSMSSTPRIRWSKCQPLLEPQLRVATALISKWQISQVSHPIRAIQVEVLSNT</sequence>
<dbReference type="Proteomes" id="UP001178507">
    <property type="component" value="Unassembled WGS sequence"/>
</dbReference>
<gene>
    <name evidence="1" type="ORF">EVOR1521_LOCUS27116</name>
</gene>
<accession>A0AA36NF38</accession>
<name>A0AA36NF38_9DINO</name>
<evidence type="ECO:0000313" key="1">
    <source>
        <dbReference type="EMBL" id="CAJ1404722.1"/>
    </source>
</evidence>
<reference evidence="1" key="1">
    <citation type="submission" date="2023-08" db="EMBL/GenBank/DDBJ databases">
        <authorList>
            <person name="Chen Y."/>
            <person name="Shah S."/>
            <person name="Dougan E. K."/>
            <person name="Thang M."/>
            <person name="Chan C."/>
        </authorList>
    </citation>
    <scope>NUCLEOTIDE SEQUENCE</scope>
</reference>
<organism evidence="1 2">
    <name type="scientific">Effrenium voratum</name>
    <dbReference type="NCBI Taxonomy" id="2562239"/>
    <lineage>
        <taxon>Eukaryota</taxon>
        <taxon>Sar</taxon>
        <taxon>Alveolata</taxon>
        <taxon>Dinophyceae</taxon>
        <taxon>Suessiales</taxon>
        <taxon>Symbiodiniaceae</taxon>
        <taxon>Effrenium</taxon>
    </lineage>
</organism>
<protein>
    <submittedName>
        <fullName evidence="1">Uncharacterized protein</fullName>
    </submittedName>
</protein>
<keyword evidence="2" id="KW-1185">Reference proteome</keyword>
<evidence type="ECO:0000313" key="2">
    <source>
        <dbReference type="Proteomes" id="UP001178507"/>
    </source>
</evidence>
<comment type="caution">
    <text evidence="1">The sequence shown here is derived from an EMBL/GenBank/DDBJ whole genome shotgun (WGS) entry which is preliminary data.</text>
</comment>
<dbReference type="EMBL" id="CAUJNA010003553">
    <property type="protein sequence ID" value="CAJ1404722.1"/>
    <property type="molecule type" value="Genomic_DNA"/>
</dbReference>